<feature type="region of interest" description="Disordered" evidence="6">
    <location>
        <begin position="23"/>
        <end position="61"/>
    </location>
</feature>
<evidence type="ECO:0000256" key="6">
    <source>
        <dbReference type="SAM" id="MobiDB-lite"/>
    </source>
</evidence>
<dbReference type="FunFam" id="1.10.1580.10:FF:000002">
    <property type="entry name" value="Guanine nucleotide-binding protein-like 3 (nucleolar)-like"/>
    <property type="match status" value="1"/>
</dbReference>
<sequence length="600" mass="67382">MVKKSKKSKSKRVSLKQKYKVIRKVKEHHKKKAKQAKKSGLDKKRKVEKDPGIPNEWPFKEQELKALEARRARAIEELEQKKAARKERAQKRKLGLLENDGTMDSAKEQNTGDQNGGVEFKGITRNRENSDRAFYKELVKVVETSDVILEVLDARDPLGTRCVDMEKMVMKSGYDKHLVLLLNKIDLVPREAVEKWLKYLREEFPAVAFKCNTQEQRSNLGWKSSSKSAKTSNLLQTSDCLGAETLIKLLKNYSRSHEIKKSITVGVIGLPNVGKSSLINSLKRSHVVNVGSTPGLTRSMQEVQLDKNVKLLDCPGVVMLKSAESDASIALRNCKRIEKLDDPVGPVKEILKLCPDRLLVTLYKIPSFDSVDDFLQKVATVRGRLKKGGIVDVDAAARIVLHDWNEGKIPYYTMPPARNQGEPSEAKIVSEFGKEFNIDEVYNSESSFIGSLKSADDYNPVEVPPSCPLNFDEKLIEGDGDEAQPSIKGDESSKELANNDDEPMESEDDNANKTKAKTEISRQNEKLYSAEGILNTKMKRAEKKRRKKGAKVDAMDGDYDFKVDYKKGSTMNVEDRSGKMDDDSPIPAEVPMSGIQCDDE</sequence>
<dbReference type="CDD" id="cd04178">
    <property type="entry name" value="Nucleostemin_like"/>
    <property type="match status" value="1"/>
</dbReference>
<name>A0A8X8DBD2_POPTO</name>
<dbReference type="GO" id="GO:0005525">
    <property type="term" value="F:GTP binding"/>
    <property type="evidence" value="ECO:0007669"/>
    <property type="project" value="UniProtKB-KW"/>
</dbReference>
<keyword evidence="3" id="KW-0175">Coiled coil</keyword>
<evidence type="ECO:0000256" key="2">
    <source>
        <dbReference type="ARBA" id="ARBA00022741"/>
    </source>
</evidence>
<dbReference type="PRINTS" id="PR00326">
    <property type="entry name" value="GTP1OBG"/>
</dbReference>
<dbReference type="InterPro" id="IPR023179">
    <property type="entry name" value="GTP-bd_ortho_bundle_sf"/>
</dbReference>
<proteinExistence type="predicted"/>
<dbReference type="Gene3D" id="3.40.50.300">
    <property type="entry name" value="P-loop containing nucleotide triphosphate hydrolases"/>
    <property type="match status" value="1"/>
</dbReference>
<dbReference type="InterPro" id="IPR006073">
    <property type="entry name" value="GTP-bd"/>
</dbReference>
<dbReference type="EMBL" id="JAAWWB010000004">
    <property type="protein sequence ID" value="KAG6785332.1"/>
    <property type="molecule type" value="Genomic_DNA"/>
</dbReference>
<evidence type="ECO:0000259" key="7">
    <source>
        <dbReference type="PROSITE" id="PS51721"/>
    </source>
</evidence>
<dbReference type="OrthoDB" id="444945at2759"/>
<evidence type="ECO:0000256" key="5">
    <source>
        <dbReference type="ARBA" id="ARBA00023242"/>
    </source>
</evidence>
<organism evidence="8 9">
    <name type="scientific">Populus tomentosa</name>
    <name type="common">Chinese white poplar</name>
    <dbReference type="NCBI Taxonomy" id="118781"/>
    <lineage>
        <taxon>Eukaryota</taxon>
        <taxon>Viridiplantae</taxon>
        <taxon>Streptophyta</taxon>
        <taxon>Embryophyta</taxon>
        <taxon>Tracheophyta</taxon>
        <taxon>Spermatophyta</taxon>
        <taxon>Magnoliopsida</taxon>
        <taxon>eudicotyledons</taxon>
        <taxon>Gunneridae</taxon>
        <taxon>Pentapetalae</taxon>
        <taxon>rosids</taxon>
        <taxon>fabids</taxon>
        <taxon>Malpighiales</taxon>
        <taxon>Salicaceae</taxon>
        <taxon>Saliceae</taxon>
        <taxon>Populus</taxon>
    </lineage>
</organism>
<dbReference type="FunFam" id="3.40.50.300:FF:000571">
    <property type="entry name" value="Guanine nucleotide-binding protein-like NSN1"/>
    <property type="match status" value="1"/>
</dbReference>
<evidence type="ECO:0000256" key="4">
    <source>
        <dbReference type="ARBA" id="ARBA00023134"/>
    </source>
</evidence>
<keyword evidence="4" id="KW-0342">GTP-binding</keyword>
<gene>
    <name evidence="8" type="ORF">POTOM_011062</name>
</gene>
<dbReference type="PANTHER" id="PTHR11089">
    <property type="entry name" value="GTP-BINDING PROTEIN-RELATED"/>
    <property type="match status" value="1"/>
</dbReference>
<dbReference type="InterPro" id="IPR050755">
    <property type="entry name" value="TRAFAC_YlqF/YawG_RiboMat"/>
</dbReference>
<evidence type="ECO:0000256" key="3">
    <source>
        <dbReference type="ARBA" id="ARBA00023054"/>
    </source>
</evidence>
<dbReference type="Proteomes" id="UP000886885">
    <property type="component" value="Chromosome 2D"/>
</dbReference>
<dbReference type="InterPro" id="IPR027417">
    <property type="entry name" value="P-loop_NTPase"/>
</dbReference>
<dbReference type="GO" id="GO:0051239">
    <property type="term" value="P:regulation of multicellular organismal process"/>
    <property type="evidence" value="ECO:0007669"/>
    <property type="project" value="UniProtKB-ARBA"/>
</dbReference>
<comment type="caution">
    <text evidence="8">The sequence shown here is derived from an EMBL/GenBank/DDBJ whole genome shotgun (WGS) entry which is preliminary data.</text>
</comment>
<dbReference type="Gene3D" id="1.10.1580.10">
    <property type="match status" value="1"/>
</dbReference>
<feature type="compositionally biased region" description="Acidic residues" evidence="6">
    <location>
        <begin position="498"/>
        <end position="509"/>
    </location>
</feature>
<dbReference type="Pfam" id="PF01926">
    <property type="entry name" value="MMR_HSR1"/>
    <property type="match status" value="1"/>
</dbReference>
<dbReference type="PROSITE" id="PS51721">
    <property type="entry name" value="G_CP"/>
    <property type="match status" value="1"/>
</dbReference>
<dbReference type="InterPro" id="IPR030378">
    <property type="entry name" value="G_CP_dom"/>
</dbReference>
<accession>A0A8X8DBD2</accession>
<feature type="compositionally biased region" description="Basic residues" evidence="6">
    <location>
        <begin position="23"/>
        <end position="37"/>
    </location>
</feature>
<feature type="compositionally biased region" description="Basic and acidic residues" evidence="6">
    <location>
        <begin position="510"/>
        <end position="523"/>
    </location>
</feature>
<feature type="region of interest" description="Disordered" evidence="6">
    <location>
        <begin position="479"/>
        <end position="523"/>
    </location>
</feature>
<dbReference type="PANTHER" id="PTHR11089:SF30">
    <property type="entry name" value="GUANINE NUCLEOTIDE-BINDING PROTEIN-LIKE 3 HOMOLOG"/>
    <property type="match status" value="1"/>
</dbReference>
<keyword evidence="5" id="KW-0539">Nucleus</keyword>
<protein>
    <recommendedName>
        <fullName evidence="7">CP-type G domain-containing protein</fullName>
    </recommendedName>
</protein>
<dbReference type="InterPro" id="IPR014813">
    <property type="entry name" value="Gnl3_N_dom"/>
</dbReference>
<feature type="domain" description="CP-type G" evidence="7">
    <location>
        <begin position="135"/>
        <end position="320"/>
    </location>
</feature>
<evidence type="ECO:0000256" key="1">
    <source>
        <dbReference type="ARBA" id="ARBA00004604"/>
    </source>
</evidence>
<evidence type="ECO:0000313" key="9">
    <source>
        <dbReference type="Proteomes" id="UP000886885"/>
    </source>
</evidence>
<feature type="compositionally biased region" description="Basic and acidic residues" evidence="6">
    <location>
        <begin position="572"/>
        <end position="582"/>
    </location>
</feature>
<feature type="compositionally biased region" description="Basic and acidic residues" evidence="6">
    <location>
        <begin position="39"/>
        <end position="51"/>
    </location>
</feature>
<comment type="subcellular location">
    <subcellularLocation>
        <location evidence="1">Nucleus</location>
        <location evidence="1">Nucleolus</location>
    </subcellularLocation>
</comment>
<dbReference type="AlphaFoldDB" id="A0A8X8DBD2"/>
<dbReference type="GO" id="GO:0005730">
    <property type="term" value="C:nucleolus"/>
    <property type="evidence" value="ECO:0007669"/>
    <property type="project" value="UniProtKB-SubCell"/>
</dbReference>
<dbReference type="GO" id="GO:0050793">
    <property type="term" value="P:regulation of developmental process"/>
    <property type="evidence" value="ECO:0007669"/>
    <property type="project" value="UniProtKB-ARBA"/>
</dbReference>
<dbReference type="Pfam" id="PF08701">
    <property type="entry name" value="GN3L_Grn1"/>
    <property type="match status" value="1"/>
</dbReference>
<keyword evidence="2" id="KW-0547">Nucleotide-binding</keyword>
<feature type="region of interest" description="Disordered" evidence="6">
    <location>
        <begin position="572"/>
        <end position="600"/>
    </location>
</feature>
<evidence type="ECO:0000313" key="8">
    <source>
        <dbReference type="EMBL" id="KAG6785332.1"/>
    </source>
</evidence>
<reference evidence="8" key="1">
    <citation type="journal article" date="2020" name="bioRxiv">
        <title>Hybrid origin of Populus tomentosa Carr. identified through genome sequencing and phylogenomic analysis.</title>
        <authorList>
            <person name="An X."/>
            <person name="Gao K."/>
            <person name="Chen Z."/>
            <person name="Li J."/>
            <person name="Yang X."/>
            <person name="Yang X."/>
            <person name="Zhou J."/>
            <person name="Guo T."/>
            <person name="Zhao T."/>
            <person name="Huang S."/>
            <person name="Miao D."/>
            <person name="Khan W.U."/>
            <person name="Rao P."/>
            <person name="Ye M."/>
            <person name="Lei B."/>
            <person name="Liao W."/>
            <person name="Wang J."/>
            <person name="Ji L."/>
            <person name="Li Y."/>
            <person name="Guo B."/>
            <person name="Mustafa N.S."/>
            <person name="Li S."/>
            <person name="Yun Q."/>
            <person name="Keller S.R."/>
            <person name="Mao J."/>
            <person name="Zhang R."/>
            <person name="Strauss S.H."/>
        </authorList>
    </citation>
    <scope>NUCLEOTIDE SEQUENCE</scope>
    <source>
        <strain evidence="8">GM15</strain>
        <tissue evidence="8">Leaf</tissue>
    </source>
</reference>
<feature type="region of interest" description="Disordered" evidence="6">
    <location>
        <begin position="99"/>
        <end position="121"/>
    </location>
</feature>
<keyword evidence="9" id="KW-1185">Reference proteome</keyword>
<dbReference type="SUPFAM" id="SSF52540">
    <property type="entry name" value="P-loop containing nucleoside triphosphate hydrolases"/>
    <property type="match status" value="1"/>
</dbReference>